<evidence type="ECO:0000313" key="2">
    <source>
        <dbReference type="EMBL" id="KAB1153283.1"/>
    </source>
</evidence>
<feature type="domain" description="ParB-like N-terminal" evidence="1">
    <location>
        <begin position="16"/>
        <end position="102"/>
    </location>
</feature>
<dbReference type="SUPFAM" id="SSF110849">
    <property type="entry name" value="ParB/Sulfiredoxin"/>
    <property type="match status" value="1"/>
</dbReference>
<comment type="caution">
    <text evidence="2">The sequence shown here is derived from an EMBL/GenBank/DDBJ whole genome shotgun (WGS) entry which is preliminary data.</text>
</comment>
<name>A0A7J5A746_9FLAO</name>
<dbReference type="RefSeq" id="WP_150901367.1">
    <property type="nucleotide sequence ID" value="NZ_WAAU01000036.1"/>
</dbReference>
<sequence>MYSIKLKNPEIIKEIELIDIQKLKPHENVIKSRKDTLKEYIKSYNNYVVIPSIICCSKTFMIIDGHHRYQTLLELGAKKVPVTVIDYFDDSIRTHNEAEKELEKTIILDSLEGEKLPPKSTIHEVQTSDLQWKPIILISSLCEFRI</sequence>
<dbReference type="Pfam" id="PF02195">
    <property type="entry name" value="ParB_N"/>
    <property type="match status" value="1"/>
</dbReference>
<gene>
    <name evidence="2" type="ORF">F7018_17330</name>
</gene>
<dbReference type="EMBL" id="WAAU01000036">
    <property type="protein sequence ID" value="KAB1153283.1"/>
    <property type="molecule type" value="Genomic_DNA"/>
</dbReference>
<accession>A0A7J5A746</accession>
<dbReference type="SMART" id="SM00470">
    <property type="entry name" value="ParB"/>
    <property type="match status" value="1"/>
</dbReference>
<protein>
    <recommendedName>
        <fullName evidence="1">ParB-like N-terminal domain-containing protein</fullName>
    </recommendedName>
</protein>
<dbReference type="Proteomes" id="UP000467305">
    <property type="component" value="Unassembled WGS sequence"/>
</dbReference>
<dbReference type="InterPro" id="IPR036086">
    <property type="entry name" value="ParB/Sulfiredoxin_sf"/>
</dbReference>
<keyword evidence="3" id="KW-1185">Reference proteome</keyword>
<dbReference type="AlphaFoldDB" id="A0A7J5A746"/>
<evidence type="ECO:0000259" key="1">
    <source>
        <dbReference type="SMART" id="SM00470"/>
    </source>
</evidence>
<dbReference type="InterPro" id="IPR003115">
    <property type="entry name" value="ParB_N"/>
</dbReference>
<evidence type="ECO:0000313" key="3">
    <source>
        <dbReference type="Proteomes" id="UP000467305"/>
    </source>
</evidence>
<proteinExistence type="predicted"/>
<organism evidence="2 3">
    <name type="scientific">Tenacibaculum aiptasiae</name>
    <dbReference type="NCBI Taxonomy" id="426481"/>
    <lineage>
        <taxon>Bacteria</taxon>
        <taxon>Pseudomonadati</taxon>
        <taxon>Bacteroidota</taxon>
        <taxon>Flavobacteriia</taxon>
        <taxon>Flavobacteriales</taxon>
        <taxon>Flavobacteriaceae</taxon>
        <taxon>Tenacibaculum</taxon>
    </lineage>
</organism>
<dbReference type="Gene3D" id="3.90.1530.10">
    <property type="entry name" value="Conserved hypothetical protein from pyrococcus furiosus pfu- 392566-001, ParB domain"/>
    <property type="match status" value="1"/>
</dbReference>
<reference evidence="2 3" key="1">
    <citation type="submission" date="2019-09" db="EMBL/GenBank/DDBJ databases">
        <authorList>
            <person name="Cao W.R."/>
        </authorList>
    </citation>
    <scope>NUCLEOTIDE SEQUENCE [LARGE SCALE GENOMIC DNA]</scope>
    <source>
        <strain evidence="3">a4</strain>
    </source>
</reference>
<dbReference type="OrthoDB" id="8565623at2"/>